<protein>
    <submittedName>
        <fullName evidence="1">Uncharacterized protein</fullName>
    </submittedName>
</protein>
<name>A0A2P2PRQ0_RHIMU</name>
<sequence>MLLINQQYTFLTRVSQAGHRSKVELTNQVGLSLPSLVCHEG</sequence>
<accession>A0A2P2PRQ0</accession>
<organism evidence="1">
    <name type="scientific">Rhizophora mucronata</name>
    <name type="common">Asiatic mangrove</name>
    <dbReference type="NCBI Taxonomy" id="61149"/>
    <lineage>
        <taxon>Eukaryota</taxon>
        <taxon>Viridiplantae</taxon>
        <taxon>Streptophyta</taxon>
        <taxon>Embryophyta</taxon>
        <taxon>Tracheophyta</taxon>
        <taxon>Spermatophyta</taxon>
        <taxon>Magnoliopsida</taxon>
        <taxon>eudicotyledons</taxon>
        <taxon>Gunneridae</taxon>
        <taxon>Pentapetalae</taxon>
        <taxon>rosids</taxon>
        <taxon>fabids</taxon>
        <taxon>Malpighiales</taxon>
        <taxon>Rhizophoraceae</taxon>
        <taxon>Rhizophora</taxon>
    </lineage>
</organism>
<dbReference type="AlphaFoldDB" id="A0A2P2PRQ0"/>
<reference evidence="1" key="1">
    <citation type="submission" date="2018-02" db="EMBL/GenBank/DDBJ databases">
        <title>Rhizophora mucronata_Transcriptome.</title>
        <authorList>
            <person name="Meera S.P."/>
            <person name="Sreeshan A."/>
            <person name="Augustine A."/>
        </authorList>
    </citation>
    <scope>NUCLEOTIDE SEQUENCE</scope>
    <source>
        <tissue evidence="1">Leaf</tissue>
    </source>
</reference>
<dbReference type="EMBL" id="GGEC01076924">
    <property type="protein sequence ID" value="MBX57408.1"/>
    <property type="molecule type" value="Transcribed_RNA"/>
</dbReference>
<proteinExistence type="predicted"/>
<evidence type="ECO:0000313" key="1">
    <source>
        <dbReference type="EMBL" id="MBX57408.1"/>
    </source>
</evidence>